<keyword evidence="2 6" id="KW-0853">WD repeat</keyword>
<dbReference type="InterPro" id="IPR036322">
    <property type="entry name" value="WD40_repeat_dom_sf"/>
</dbReference>
<proteinExistence type="predicted"/>
<dbReference type="PANTHER" id="PTHR13720:SF13">
    <property type="entry name" value="CILIA- AND FLAGELLA-ASSOCIATED PROTEIN 251"/>
    <property type="match status" value="1"/>
</dbReference>
<comment type="subcellular location">
    <subcellularLocation>
        <location evidence="1">Cell projection</location>
        <location evidence="1">Cilium</location>
    </subcellularLocation>
</comment>
<keyword evidence="4" id="KW-0966">Cell projection</keyword>
<reference evidence="7" key="1">
    <citation type="submission" date="2018-07" db="EMBL/GenBank/DDBJ databases">
        <authorList>
            <person name="Quirk P.G."/>
            <person name="Krulwich T.A."/>
        </authorList>
    </citation>
    <scope>NUCLEOTIDE SEQUENCE</scope>
</reference>
<dbReference type="AlphaFoldDB" id="A0A336LQM5"/>
<dbReference type="EMBL" id="UFQT01000108">
    <property type="protein sequence ID" value="SSX20105.1"/>
    <property type="molecule type" value="Genomic_DNA"/>
</dbReference>
<dbReference type="Gene3D" id="2.130.10.10">
    <property type="entry name" value="YVTN repeat-like/Quinoprotein amine dehydrogenase"/>
    <property type="match status" value="2"/>
</dbReference>
<gene>
    <name evidence="7" type="primary">CSON000560</name>
</gene>
<dbReference type="Gene3D" id="1.10.238.10">
    <property type="entry name" value="EF-hand"/>
    <property type="match status" value="1"/>
</dbReference>
<accession>A0A336LQM5</accession>
<dbReference type="SUPFAM" id="SSF50978">
    <property type="entry name" value="WD40 repeat-like"/>
    <property type="match status" value="1"/>
</dbReference>
<evidence type="ECO:0000256" key="5">
    <source>
        <dbReference type="ARBA" id="ARBA00040994"/>
    </source>
</evidence>
<evidence type="ECO:0000256" key="1">
    <source>
        <dbReference type="ARBA" id="ARBA00004138"/>
    </source>
</evidence>
<dbReference type="VEuPathDB" id="VectorBase:CSON000560"/>
<dbReference type="OMA" id="YYAQIRA"/>
<sequence length="990" mass="113228">MSEKENVSVKSDDMNQRDFPETPFSLEWIFGRNIRLPILNLTKTGKDGIIFFFASGHTACIYSTDQKCLIPLLSHAYEIIALDGDRVRRFLVTADNKTTINIWDTNSSQDSSKPIVIHSIVNPFDEDGIRAAAISPDAKYLIAASGKRKCCIKLWLWSYGRDYSDGSVNLPSRFGMIRNLHFCQDFKFSHYFLATFINGICFGEWDSNLNKLKVHIADRSFMNCIIDAKYIPKTRRVASITDNGQVILWSDVVPDDDETDICNDKEYVKVVKVSGVTLTAIECVDGVIMIGDEMGELRFYDKDLKLLYHNSAFDVLGTKIQCIAANSMERDYKILETMDFENCPLTEMDLTKEILYEPLIPRDLSTEEKPLLVRDFLITSSDGRVMSINFMEGTMQEIFYRSMEEVLTMDFHPLKNILCIFSKSGRMMQYDPVTKEQLLDTKLELKMSDNLKTKEELAGSKLLDGKNEKRPDSGISYIQYEFHYPKQSVTCIKFSKNGIHLMIGTDRGCIYTLDPDVLNPYSTEPYRFTTEPITHMVFSEDSRFFMFCDATNRVMLLYFGVRKWALIGKNRFHHKPIVDFVAFKMISTDFSRILSVGEDQLLVEYDLDQSITNGCLDIISSFRYDQSAIPASVTYIPPSLLSKLGINTLEYDSVLLITDKELKMKLVDCNTGNILYTFLGPMFSSPIRQVKFFVKDEMDLIVFGAGNKLGLYLLPIDGNPFRSIGVVASPCNLDQVSLSHDNSLAFTLGEGDQSIAVWKIHELALTSHFISGGHGLEPYCTLLPGGKSGYLFQEFLDMFYYIQILASGLNTIEERCVNEFIHITEIVDFMRSIGFFPTDFQTKNMLREMELRGADQITFEQLVKLYLNHKPIRGTRSHEIEKALLYFIRKFIEDSGGSWRGGKYPKTISRKYILKILTEFGEEIDLKQAAMCLKELWQPKDETMIVDEANEVIDEQEILKKLPEKVNFNAMIENLLGLNILTKKNENEKK</sequence>
<evidence type="ECO:0000256" key="2">
    <source>
        <dbReference type="ARBA" id="ARBA00022574"/>
    </source>
</evidence>
<dbReference type="PANTHER" id="PTHR13720">
    <property type="entry name" value="WD-40 REPEAT PROTEIN"/>
    <property type="match status" value="1"/>
</dbReference>
<dbReference type="InterPro" id="IPR011992">
    <property type="entry name" value="EF-hand-dom_pair"/>
</dbReference>
<evidence type="ECO:0000313" key="7">
    <source>
        <dbReference type="EMBL" id="SSX20105.1"/>
    </source>
</evidence>
<dbReference type="PROSITE" id="PS50082">
    <property type="entry name" value="WD_REPEATS_2"/>
    <property type="match status" value="1"/>
</dbReference>
<dbReference type="GO" id="GO:0031514">
    <property type="term" value="C:motile cilium"/>
    <property type="evidence" value="ECO:0007669"/>
    <property type="project" value="TreeGrafter"/>
</dbReference>
<keyword evidence="3" id="KW-0677">Repeat</keyword>
<dbReference type="InterPro" id="IPR015943">
    <property type="entry name" value="WD40/YVTN_repeat-like_dom_sf"/>
</dbReference>
<dbReference type="InterPro" id="IPR001680">
    <property type="entry name" value="WD40_rpt"/>
</dbReference>
<evidence type="ECO:0000256" key="3">
    <source>
        <dbReference type="ARBA" id="ARBA00022737"/>
    </source>
</evidence>
<evidence type="ECO:0000256" key="4">
    <source>
        <dbReference type="ARBA" id="ARBA00023273"/>
    </source>
</evidence>
<evidence type="ECO:0000256" key="6">
    <source>
        <dbReference type="PROSITE-ProRule" id="PRU00221"/>
    </source>
</evidence>
<organism evidence="7">
    <name type="scientific">Culicoides sonorensis</name>
    <name type="common">Biting midge</name>
    <dbReference type="NCBI Taxonomy" id="179676"/>
    <lineage>
        <taxon>Eukaryota</taxon>
        <taxon>Metazoa</taxon>
        <taxon>Ecdysozoa</taxon>
        <taxon>Arthropoda</taxon>
        <taxon>Hexapoda</taxon>
        <taxon>Insecta</taxon>
        <taxon>Pterygota</taxon>
        <taxon>Neoptera</taxon>
        <taxon>Endopterygota</taxon>
        <taxon>Diptera</taxon>
        <taxon>Nematocera</taxon>
        <taxon>Chironomoidea</taxon>
        <taxon>Ceratopogonidae</taxon>
        <taxon>Ceratopogoninae</taxon>
        <taxon>Culicoides</taxon>
        <taxon>Monoculicoides</taxon>
    </lineage>
</organism>
<dbReference type="SUPFAM" id="SSF47473">
    <property type="entry name" value="EF-hand"/>
    <property type="match status" value="1"/>
</dbReference>
<dbReference type="InterPro" id="IPR050630">
    <property type="entry name" value="WD_repeat_EMAP"/>
</dbReference>
<protein>
    <recommendedName>
        <fullName evidence="5">Cilia- and flagella-associated protein 251</fullName>
    </recommendedName>
</protein>
<feature type="repeat" description="WD" evidence="6">
    <location>
        <begin position="72"/>
        <end position="113"/>
    </location>
</feature>
<dbReference type="SMART" id="SM00320">
    <property type="entry name" value="WD40"/>
    <property type="match status" value="5"/>
</dbReference>
<name>A0A336LQM5_CULSO</name>